<gene>
    <name evidence="4" type="ORF">MIMGU_mgv1a024270mg</name>
</gene>
<dbReference type="GO" id="GO:0008270">
    <property type="term" value="F:zinc ion binding"/>
    <property type="evidence" value="ECO:0007669"/>
    <property type="project" value="UniProtKB-KW"/>
</dbReference>
<accession>A0A022RYY1</accession>
<feature type="compositionally biased region" description="Basic and acidic residues" evidence="2">
    <location>
        <begin position="56"/>
        <end position="68"/>
    </location>
</feature>
<feature type="domain" description="C2H2-type" evidence="3">
    <location>
        <begin position="152"/>
        <end position="179"/>
    </location>
</feature>
<keyword evidence="1" id="KW-0862">Zinc</keyword>
<dbReference type="eggNOG" id="KOG1721">
    <property type="taxonomic scope" value="Eukaryota"/>
</dbReference>
<dbReference type="Gene3D" id="3.30.160.60">
    <property type="entry name" value="Classic Zinc Finger"/>
    <property type="match status" value="1"/>
</dbReference>
<evidence type="ECO:0000313" key="5">
    <source>
        <dbReference type="Proteomes" id="UP000030748"/>
    </source>
</evidence>
<sequence>MAAEAQVQGYVCKICSKICVSGKSLGGHMRIHLAVIAASKKAAIKSEFAEDDDEDHQSNSDENAKISDEFGEADQNSTYVLRENPKKSWRISDPKHGLTKTPKNNNEPSSSSPCCYSSCKLCGRGFPSLRALSGHMRSHSIKNNDRDSHLANQCKTCGKGFDSMRAMFGHMKTHSKKTRASDRSNESLSDLENLCPVRRKRSRIRYKGTTTAATYNNTDSTRDNGYVSEETEEAALCLIMLSRGVTSWSDIDSGGIYSGVVPLSDSTELDRVQIQHEQENRDVGIARLGGKIKKHECPTCFKVFPSGQALGGHKRAHYTLPESKIRVDEEEEESTAVIHPDSFDLNKSLWWADERLMLTN</sequence>
<name>A0A022RYY1_ERYGU</name>
<dbReference type="Pfam" id="PF13912">
    <property type="entry name" value="zf-C2H2_6"/>
    <property type="match status" value="4"/>
</dbReference>
<feature type="domain" description="C2H2-type" evidence="3">
    <location>
        <begin position="295"/>
        <end position="317"/>
    </location>
</feature>
<evidence type="ECO:0000313" key="4">
    <source>
        <dbReference type="EMBL" id="EYU44175.1"/>
    </source>
</evidence>
<dbReference type="PANTHER" id="PTHR46869">
    <property type="entry name" value="C2H2-LIKE ZINC FINGER PROTEIN"/>
    <property type="match status" value="1"/>
</dbReference>
<evidence type="ECO:0000259" key="3">
    <source>
        <dbReference type="PROSITE" id="PS50157"/>
    </source>
</evidence>
<feature type="compositionally biased region" description="Low complexity" evidence="2">
    <location>
        <begin position="100"/>
        <end position="112"/>
    </location>
</feature>
<dbReference type="SUPFAM" id="SSF57667">
    <property type="entry name" value="beta-beta-alpha zinc fingers"/>
    <property type="match status" value="2"/>
</dbReference>
<dbReference type="STRING" id="4155.A0A022RYY1"/>
<evidence type="ECO:0000256" key="1">
    <source>
        <dbReference type="PROSITE-ProRule" id="PRU00042"/>
    </source>
</evidence>
<dbReference type="EMBL" id="KI630214">
    <property type="protein sequence ID" value="EYU44175.1"/>
    <property type="molecule type" value="Genomic_DNA"/>
</dbReference>
<dbReference type="PROSITE" id="PS50157">
    <property type="entry name" value="ZINC_FINGER_C2H2_2"/>
    <property type="match status" value="4"/>
</dbReference>
<dbReference type="SMART" id="SM00355">
    <property type="entry name" value="ZnF_C2H2"/>
    <property type="match status" value="4"/>
</dbReference>
<keyword evidence="5" id="KW-1185">Reference proteome</keyword>
<feature type="region of interest" description="Disordered" evidence="2">
    <location>
        <begin position="47"/>
        <end position="112"/>
    </location>
</feature>
<reference evidence="4 5" key="1">
    <citation type="journal article" date="2013" name="Proc. Natl. Acad. Sci. U.S.A.">
        <title>Fine-scale variation in meiotic recombination in Mimulus inferred from population shotgun sequencing.</title>
        <authorList>
            <person name="Hellsten U."/>
            <person name="Wright K.M."/>
            <person name="Jenkins J."/>
            <person name="Shu S."/>
            <person name="Yuan Y."/>
            <person name="Wessler S.R."/>
            <person name="Schmutz J."/>
            <person name="Willis J.H."/>
            <person name="Rokhsar D.S."/>
        </authorList>
    </citation>
    <scope>NUCLEOTIDE SEQUENCE [LARGE SCALE GENOMIC DNA]</scope>
    <source>
        <strain evidence="5">cv. DUN x IM62</strain>
    </source>
</reference>
<proteinExistence type="predicted"/>
<dbReference type="InterPro" id="IPR036236">
    <property type="entry name" value="Znf_C2H2_sf"/>
</dbReference>
<feature type="compositionally biased region" description="Basic and acidic residues" evidence="2">
    <location>
        <begin position="83"/>
        <end position="96"/>
    </location>
</feature>
<organism evidence="4 5">
    <name type="scientific">Erythranthe guttata</name>
    <name type="common">Yellow monkey flower</name>
    <name type="synonym">Mimulus guttatus</name>
    <dbReference type="NCBI Taxonomy" id="4155"/>
    <lineage>
        <taxon>Eukaryota</taxon>
        <taxon>Viridiplantae</taxon>
        <taxon>Streptophyta</taxon>
        <taxon>Embryophyta</taxon>
        <taxon>Tracheophyta</taxon>
        <taxon>Spermatophyta</taxon>
        <taxon>Magnoliopsida</taxon>
        <taxon>eudicotyledons</taxon>
        <taxon>Gunneridae</taxon>
        <taxon>Pentapetalae</taxon>
        <taxon>asterids</taxon>
        <taxon>lamiids</taxon>
        <taxon>Lamiales</taxon>
        <taxon>Phrymaceae</taxon>
        <taxon>Erythranthe</taxon>
    </lineage>
</organism>
<dbReference type="PROSITE" id="PS00028">
    <property type="entry name" value="ZINC_FINGER_C2H2_1"/>
    <property type="match status" value="4"/>
</dbReference>
<dbReference type="PANTHER" id="PTHR46869:SF7">
    <property type="entry name" value="ZINC FINGER PROTEIN ZAT9-LIKE"/>
    <property type="match status" value="1"/>
</dbReference>
<evidence type="ECO:0000256" key="2">
    <source>
        <dbReference type="SAM" id="MobiDB-lite"/>
    </source>
</evidence>
<keyword evidence="1" id="KW-0479">Metal-binding</keyword>
<protein>
    <recommendedName>
        <fullName evidence="3">C2H2-type domain-containing protein</fullName>
    </recommendedName>
</protein>
<dbReference type="InterPro" id="IPR013087">
    <property type="entry name" value="Znf_C2H2_type"/>
</dbReference>
<feature type="domain" description="C2H2-type" evidence="3">
    <location>
        <begin position="10"/>
        <end position="32"/>
    </location>
</feature>
<keyword evidence="1" id="KW-0863">Zinc-finger</keyword>
<dbReference type="Proteomes" id="UP000030748">
    <property type="component" value="Unassembled WGS sequence"/>
</dbReference>
<dbReference type="AlphaFoldDB" id="A0A022RYY1"/>
<feature type="domain" description="C2H2-type" evidence="3">
    <location>
        <begin position="117"/>
        <end position="144"/>
    </location>
</feature>